<keyword evidence="3" id="KW-1185">Reference proteome</keyword>
<dbReference type="EMBL" id="MVGC01000101">
    <property type="protein sequence ID" value="RJE23890.1"/>
    <property type="molecule type" value="Genomic_DNA"/>
</dbReference>
<keyword evidence="1" id="KW-0732">Signal</keyword>
<dbReference type="AlphaFoldDB" id="A0A3A2ZMQ8"/>
<evidence type="ECO:0000313" key="3">
    <source>
        <dbReference type="Proteomes" id="UP000266188"/>
    </source>
</evidence>
<protein>
    <submittedName>
        <fullName evidence="2">Uncharacterized protein</fullName>
    </submittedName>
</protein>
<sequence length="66" mass="7052">MKFAISTILFTLTTLALAREGIYLENPPETGGVEPIVKRSLVAEADLAARGIASSHCPHEFGYCSS</sequence>
<name>A0A3A2ZMQ8_9EURO</name>
<proteinExistence type="predicted"/>
<evidence type="ECO:0000313" key="2">
    <source>
        <dbReference type="EMBL" id="RJE23890.1"/>
    </source>
</evidence>
<comment type="caution">
    <text evidence="2">The sequence shown here is derived from an EMBL/GenBank/DDBJ whole genome shotgun (WGS) entry which is preliminary data.</text>
</comment>
<reference evidence="3" key="1">
    <citation type="submission" date="2017-02" db="EMBL/GenBank/DDBJ databases">
        <authorList>
            <person name="Tafer H."/>
            <person name="Lopandic K."/>
        </authorList>
    </citation>
    <scope>NUCLEOTIDE SEQUENCE [LARGE SCALE GENOMIC DNA]</scope>
    <source>
        <strain evidence="3">CBS 366.77</strain>
    </source>
</reference>
<feature type="signal peptide" evidence="1">
    <location>
        <begin position="1"/>
        <end position="18"/>
    </location>
</feature>
<dbReference type="Proteomes" id="UP000266188">
    <property type="component" value="Unassembled WGS sequence"/>
</dbReference>
<evidence type="ECO:0000256" key="1">
    <source>
        <dbReference type="SAM" id="SignalP"/>
    </source>
</evidence>
<accession>A0A3A2ZMQ8</accession>
<gene>
    <name evidence="2" type="ORF">PHISCL_03754</name>
</gene>
<feature type="chain" id="PRO_5017411717" evidence="1">
    <location>
        <begin position="19"/>
        <end position="66"/>
    </location>
</feature>
<organism evidence="2 3">
    <name type="scientific">Aspergillus sclerotialis</name>
    <dbReference type="NCBI Taxonomy" id="2070753"/>
    <lineage>
        <taxon>Eukaryota</taxon>
        <taxon>Fungi</taxon>
        <taxon>Dikarya</taxon>
        <taxon>Ascomycota</taxon>
        <taxon>Pezizomycotina</taxon>
        <taxon>Eurotiomycetes</taxon>
        <taxon>Eurotiomycetidae</taxon>
        <taxon>Eurotiales</taxon>
        <taxon>Aspergillaceae</taxon>
        <taxon>Aspergillus</taxon>
        <taxon>Aspergillus subgen. Polypaecilum</taxon>
    </lineage>
</organism>